<name>A0A6N2QXQ4_9FIRM</name>
<dbReference type="EMBL" id="CACRSL010000003">
    <property type="protein sequence ID" value="VYS72751.1"/>
    <property type="molecule type" value="Genomic_DNA"/>
</dbReference>
<keyword evidence="3" id="KW-0436">Ligase</keyword>
<dbReference type="SUPFAM" id="SSF144010">
    <property type="entry name" value="CofE-like"/>
    <property type="match status" value="1"/>
</dbReference>
<reference evidence="3" key="1">
    <citation type="submission" date="2019-11" db="EMBL/GenBank/DDBJ databases">
        <authorList>
            <person name="Feng L."/>
        </authorList>
    </citation>
    <scope>NUCLEOTIDE SEQUENCE</scope>
    <source>
        <strain evidence="3">AundefinedLFYP135</strain>
    </source>
</reference>
<evidence type="ECO:0000313" key="3">
    <source>
        <dbReference type="EMBL" id="VYS72751.1"/>
    </source>
</evidence>
<evidence type="ECO:0000259" key="2">
    <source>
        <dbReference type="Pfam" id="PF01996"/>
    </source>
</evidence>
<dbReference type="Pfam" id="PF01996">
    <property type="entry name" value="F420_ligase"/>
    <property type="match status" value="1"/>
</dbReference>
<dbReference type="InterPro" id="IPR002847">
    <property type="entry name" value="F420-0_gamma-glut_ligase-dom"/>
</dbReference>
<sequence length="267" mass="29249">MSYLVNDGKHEVITVDGADYRRLCIRTHVITDQDNILDVVEKYVTPSLQPGDIIFITEKAVACTQRRAIPMKDIHPRPLAKFLCKFVLKTPYGIGLGIPETMEMALQECGTIRILFAAAVSAVGKLFGIRGWFYKVAGYKARSIDGPCDYTLPPYNEYVVLGPADPDKVAKEISDRMGAPVAITDINDLEGQILGTSSPDMDRDWLCKILKDNPLGQSTQQTPMGLIRKVVEAAAPQEAQNPETPSVEEESQEIPDGMPAPAEGSAE</sequence>
<dbReference type="AlphaFoldDB" id="A0A6N2QXQ4"/>
<feature type="region of interest" description="Disordered" evidence="1">
    <location>
        <begin position="231"/>
        <end position="267"/>
    </location>
</feature>
<evidence type="ECO:0000256" key="1">
    <source>
        <dbReference type="SAM" id="MobiDB-lite"/>
    </source>
</evidence>
<accession>A0A6N2QXQ4</accession>
<gene>
    <name evidence="3" type="ORF">AULFYP135_00048</name>
</gene>
<feature type="compositionally biased region" description="Low complexity" evidence="1">
    <location>
        <begin position="232"/>
        <end position="243"/>
    </location>
</feature>
<organism evidence="3">
    <name type="scientific">uncultured Anaerotruncus sp</name>
    <dbReference type="NCBI Taxonomy" id="905011"/>
    <lineage>
        <taxon>Bacteria</taxon>
        <taxon>Bacillati</taxon>
        <taxon>Bacillota</taxon>
        <taxon>Clostridia</taxon>
        <taxon>Eubacteriales</taxon>
        <taxon>Oscillospiraceae</taxon>
        <taxon>Anaerotruncus</taxon>
        <taxon>environmental samples</taxon>
    </lineage>
</organism>
<feature type="domain" description="Coenzyme F420:L-glutamate ligase-like" evidence="2">
    <location>
        <begin position="25"/>
        <end position="178"/>
    </location>
</feature>
<dbReference type="Gene3D" id="3.30.1330.100">
    <property type="entry name" value="CofE-like"/>
    <property type="match status" value="1"/>
</dbReference>
<proteinExistence type="predicted"/>
<protein>
    <submittedName>
        <fullName evidence="3">F420-0:Gamma-glutamyl ligase</fullName>
    </submittedName>
</protein>
<dbReference type="GO" id="GO:0016874">
    <property type="term" value="F:ligase activity"/>
    <property type="evidence" value="ECO:0007669"/>
    <property type="project" value="UniProtKB-KW"/>
</dbReference>